<dbReference type="AlphaFoldDB" id="A0A8D9AM53"/>
<organism evidence="1">
    <name type="scientific">Cacopsylla melanoneura</name>
    <dbReference type="NCBI Taxonomy" id="428564"/>
    <lineage>
        <taxon>Eukaryota</taxon>
        <taxon>Metazoa</taxon>
        <taxon>Ecdysozoa</taxon>
        <taxon>Arthropoda</taxon>
        <taxon>Hexapoda</taxon>
        <taxon>Insecta</taxon>
        <taxon>Pterygota</taxon>
        <taxon>Neoptera</taxon>
        <taxon>Paraneoptera</taxon>
        <taxon>Hemiptera</taxon>
        <taxon>Sternorrhyncha</taxon>
        <taxon>Psylloidea</taxon>
        <taxon>Psyllidae</taxon>
        <taxon>Psyllinae</taxon>
        <taxon>Cacopsylla</taxon>
    </lineage>
</organism>
<proteinExistence type="predicted"/>
<evidence type="ECO:0000313" key="1">
    <source>
        <dbReference type="EMBL" id="CAG6766897.1"/>
    </source>
</evidence>
<name>A0A8D9AM53_9HEMI</name>
<dbReference type="EMBL" id="HBUF01571828">
    <property type="protein sequence ID" value="CAG6766897.1"/>
    <property type="molecule type" value="Transcribed_RNA"/>
</dbReference>
<reference evidence="1" key="1">
    <citation type="submission" date="2021-05" db="EMBL/GenBank/DDBJ databases">
        <authorList>
            <person name="Alioto T."/>
            <person name="Alioto T."/>
            <person name="Gomez Garrido J."/>
        </authorList>
    </citation>
    <scope>NUCLEOTIDE SEQUENCE</scope>
</reference>
<protein>
    <submittedName>
        <fullName evidence="1">Uncharacterized protein</fullName>
    </submittedName>
</protein>
<accession>A0A8D9AM53</accession>
<sequence length="137" mass="15666">MTSLVCPGRREISSSGSRASAYFGSQKAFSQLYLLSGPPFDDQSVSELASGSFSHRAMGIRTSVLTRVKNKHETMLESTSKDCFFDRLFDKIRISCPNSLQSCLNFNNFFLVYSKFQLPQVKRLYKMVYLQIQGWMF</sequence>